<evidence type="ECO:0000256" key="2">
    <source>
        <dbReference type="ARBA" id="ARBA00022898"/>
    </source>
</evidence>
<dbReference type="FunFam" id="3.40.640.10:FF:000072">
    <property type="entry name" value="Putative cystathionine beta-lyase"/>
    <property type="match status" value="1"/>
</dbReference>
<reference evidence="9" key="1">
    <citation type="submission" date="2020-06" db="EMBL/GenBank/DDBJ databases">
        <title>A chromosome-scale genome assembly of Talaromyces rugulosus W13939.</title>
        <authorList>
            <person name="Wang B."/>
            <person name="Guo L."/>
            <person name="Ye K."/>
            <person name="Wang L."/>
        </authorList>
    </citation>
    <scope>NUCLEOTIDE SEQUENCE [LARGE SCALE GENOMIC DNA]</scope>
    <source>
        <strain evidence="9">W13939</strain>
    </source>
</reference>
<dbReference type="Gene3D" id="3.90.1150.10">
    <property type="entry name" value="Aspartate Aminotransferase, domain 1"/>
    <property type="match status" value="1"/>
</dbReference>
<dbReference type="GO" id="GO:0016846">
    <property type="term" value="F:carbon-sulfur lyase activity"/>
    <property type="evidence" value="ECO:0007669"/>
    <property type="project" value="TreeGrafter"/>
</dbReference>
<dbReference type="PANTHER" id="PTHR11808">
    <property type="entry name" value="TRANS-SULFURATION ENZYME FAMILY MEMBER"/>
    <property type="match status" value="1"/>
</dbReference>
<dbReference type="GeneID" id="55989659"/>
<feature type="domain" description="DUF7611" evidence="4">
    <location>
        <begin position="581"/>
        <end position="736"/>
    </location>
</feature>
<keyword evidence="2" id="KW-0663">Pyridoxal phosphate</keyword>
<dbReference type="Proteomes" id="UP000509510">
    <property type="component" value="Chromosome I"/>
</dbReference>
<dbReference type="Pfam" id="PF24588">
    <property type="entry name" value="DUF7613"/>
    <property type="match status" value="1"/>
</dbReference>
<dbReference type="InterPro" id="IPR015421">
    <property type="entry name" value="PyrdxlP-dep_Trfase_major"/>
</dbReference>
<dbReference type="SUPFAM" id="SSF53383">
    <property type="entry name" value="PLP-dependent transferases"/>
    <property type="match status" value="1"/>
</dbReference>
<dbReference type="Pfam" id="PF24589">
    <property type="entry name" value="DUF7614"/>
    <property type="match status" value="1"/>
</dbReference>
<dbReference type="RefSeq" id="XP_035341237.1">
    <property type="nucleotide sequence ID" value="XM_035485344.1"/>
</dbReference>
<evidence type="ECO:0000313" key="9">
    <source>
        <dbReference type="Proteomes" id="UP000509510"/>
    </source>
</evidence>
<keyword evidence="9" id="KW-1185">Reference proteome</keyword>
<dbReference type="InterPro" id="IPR015424">
    <property type="entry name" value="PyrdxlP-dep_Trfase"/>
</dbReference>
<dbReference type="EMBL" id="CP055898">
    <property type="protein sequence ID" value="QKX55058.1"/>
    <property type="molecule type" value="Genomic_DNA"/>
</dbReference>
<evidence type="ECO:0000259" key="6">
    <source>
        <dbReference type="Pfam" id="PF24588"/>
    </source>
</evidence>
<evidence type="ECO:0000256" key="3">
    <source>
        <dbReference type="SAM" id="MobiDB-lite"/>
    </source>
</evidence>
<dbReference type="InterPro" id="IPR056032">
    <property type="entry name" value="DUF7613"/>
</dbReference>
<dbReference type="OrthoDB" id="4356615at2759"/>
<gene>
    <name evidence="8" type="ORF">TRUGW13939_02150</name>
</gene>
<dbReference type="GO" id="GO:0019346">
    <property type="term" value="P:transsulfuration"/>
    <property type="evidence" value="ECO:0007669"/>
    <property type="project" value="InterPro"/>
</dbReference>
<comment type="cofactor">
    <cofactor evidence="1">
        <name>pyridoxal 5'-phosphate</name>
        <dbReference type="ChEBI" id="CHEBI:597326"/>
    </cofactor>
</comment>
<dbReference type="KEGG" id="trg:TRUGW13939_02150"/>
<feature type="domain" description="DUF7613" evidence="6">
    <location>
        <begin position="873"/>
        <end position="1027"/>
    </location>
</feature>
<feature type="compositionally biased region" description="Low complexity" evidence="3">
    <location>
        <begin position="289"/>
        <end position="305"/>
    </location>
</feature>
<feature type="domain" description="DUF7614" evidence="7">
    <location>
        <begin position="1033"/>
        <end position="1153"/>
    </location>
</feature>
<dbReference type="InterPro" id="IPR056030">
    <property type="entry name" value="DUF7611"/>
</dbReference>
<evidence type="ECO:0000313" key="8">
    <source>
        <dbReference type="EMBL" id="QKX55058.1"/>
    </source>
</evidence>
<dbReference type="Gene3D" id="3.40.640.10">
    <property type="entry name" value="Type I PLP-dependent aspartate aminotransferase-like (Major domain)"/>
    <property type="match status" value="1"/>
</dbReference>
<feature type="region of interest" description="Disordered" evidence="3">
    <location>
        <begin position="353"/>
        <end position="406"/>
    </location>
</feature>
<evidence type="ECO:0000259" key="4">
    <source>
        <dbReference type="Pfam" id="PF24586"/>
    </source>
</evidence>
<dbReference type="Pfam" id="PF01053">
    <property type="entry name" value="Cys_Met_Meta_PP"/>
    <property type="match status" value="1"/>
</dbReference>
<proteinExistence type="predicted"/>
<organism evidence="8 9">
    <name type="scientific">Talaromyces rugulosus</name>
    <name type="common">Penicillium rugulosum</name>
    <dbReference type="NCBI Taxonomy" id="121627"/>
    <lineage>
        <taxon>Eukaryota</taxon>
        <taxon>Fungi</taxon>
        <taxon>Dikarya</taxon>
        <taxon>Ascomycota</taxon>
        <taxon>Pezizomycotina</taxon>
        <taxon>Eurotiomycetes</taxon>
        <taxon>Eurotiomycetidae</taxon>
        <taxon>Eurotiales</taxon>
        <taxon>Trichocomaceae</taxon>
        <taxon>Talaromyces</taxon>
        <taxon>Talaromyces sect. Islandici</taxon>
    </lineage>
</organism>
<protein>
    <recommendedName>
        <fullName evidence="10">Cystathionine gamma-synthase</fullName>
    </recommendedName>
</protein>
<dbReference type="GO" id="GO:0005737">
    <property type="term" value="C:cytoplasm"/>
    <property type="evidence" value="ECO:0007669"/>
    <property type="project" value="TreeGrafter"/>
</dbReference>
<dbReference type="InterPro" id="IPR056033">
    <property type="entry name" value="DUF7614"/>
</dbReference>
<evidence type="ECO:0000259" key="5">
    <source>
        <dbReference type="Pfam" id="PF24587"/>
    </source>
</evidence>
<dbReference type="InterPro" id="IPR015422">
    <property type="entry name" value="PyrdxlP-dep_Trfase_small"/>
</dbReference>
<accession>A0A7H8QMG9</accession>
<name>A0A7H8QMG9_TALRU</name>
<feature type="compositionally biased region" description="Low complexity" evidence="3">
    <location>
        <begin position="312"/>
        <end position="322"/>
    </location>
</feature>
<feature type="compositionally biased region" description="Basic and acidic residues" evidence="3">
    <location>
        <begin position="36"/>
        <end position="64"/>
    </location>
</feature>
<feature type="region of interest" description="Disordered" evidence="3">
    <location>
        <begin position="269"/>
        <end position="341"/>
    </location>
</feature>
<dbReference type="PANTHER" id="PTHR11808:SF35">
    <property type="entry name" value="CYSTATHIONINE GAMMA-SYNTHASE (AFU_ORTHOLOGUE AFUA_7G01590)"/>
    <property type="match status" value="1"/>
</dbReference>
<sequence length="1642" mass="181890">MAGDDPFAFLETQQPTKPLEPSKSIKKLNWGSQKTTDQRTKWREKLFSKDRDAKHAAETERQLDDFLGSSRPPPPRPLPEAPTLPAIDLGSPSHSPVLATTPPSPKKSIALVPPNAAPASPPKKRRAKGLRVAFSDRKPDVIGEGGDESEEPTMEISRNKARRPSQPEPEESSQSESYEDLEHRRPTLPNLMVDTSFARGDDAPSGGGKSEKDPSWKPLLLSPQDQDLLMAFDTGDRGSRLSLRASSDTNSFARRVQARMQAEEGLALHKRLDDEAVSPTAETADGEALQKQLQPLSPPQQETLPTRPSFASQRSQLSQQSLTVDDGMSGSLSLRTSPVPAVHEQAKMLRQGFSAERQSPGSSTSSASPPPDEPRLAGIPAEPPRPPSSRDTPEPPRPTVAAVPRSAKMTLRSVANAMGDNAYQDFTTHVEKYTSLYLLAAESVKPLMETSFPEWVRASTWWFLKGRFGLETAVRSGGSPDKSVAEQAVVDLGKAWWICNDIVPNHPEIARYGKMSMDALAAVINTTGDQRLAALVNLHQKVINHLRALTVSMKRNQILTTIETQPNANEHAIDSTIWLRYPFFAPDVAAAFSGSNRRSMLIDSSAHLASTPDMMLLGDTSRFFSYGTMFVEVSLAGDEDYDSPQYAIQCLLSIKRDRNDWYVLGAISSQSELVNIIIQSDRKNGPTWDDVKWHVKTRTMTVKLRRGFELNVAFQEKDFKMIWNIVQYTLKTEASLQPEAGETKIFHDTLKVFQYMDSGTPKAFPSEPSPMCRMALFERTVTVTEGTGSRKAHRGFRLAVVTNPQTKTLSSVRHTLGYGAPIVFGYLRGENGAPALLLNLKEDSRARSLVLTFDRIEQRTLMHSLLLGMLANERETTSPNLPIRSYAIEQPGDPVIGTRDVSHVKFNAGSVSVINLEPEFIDHNYPLNVLSENLRVLVSTDWGTITDRINIGPGEMKIGLDTNFDTAFHMYRTQQEDMTVSIAENLVEKELPDRLTQFLDTAKSKSMIRRYEFSSLETLHAFQEIITGYRVVYDGMAVSFAISRRRMVVPIHKKWEASSVRLQLVRQNKTIQLLAFFGNDFSHGKCMNFVLKGTDTYESLNRSGKIGVRIVDAKFALPKREEEEASRFVCLDMPEYPSEHDDITIIFESEQGKFSVLFTLQLNLVLTAMYRANQISLCSTRCSASTRPHGLDATMSLSYFPLFASSSSSFSSRPRPLTSHVTCAGDIGWPDHRSPPFPSSRLFVQAIKPTRHPLFAKPATLAIHADNTVNKVADVAPPIHLSTTYRYPDDPNALTPAADFKGDIHDIDFVYSRLAAPNSSRFETILTSLLKGNALAYGSGLAALNAALVLLNPRRISVGENYHGCHGVIDIFKKISGLQKLGLDCAAEDLEAGDVVFLETPLNPHGTAFDIEHYAKKAHSRGAFLVVDSTFGPPGIQNPFEWGADIVMHSGSKYFGGHSDLLCGVLATNRKDWFTQLYKERVYLGNNMGNLESWLGVRSLRTLELRVQRASQNATNLVSFLHAAFTESNPASGSDAAAIQAILGEINHASLQSEAFVKKQMPNGYGPVFSIYLKSPEYAKQFPSKLQFFHHATSLGGVESLIEWRAMSDARVDARLLRVSVGVENWEDLRDDFVAAFRALIA</sequence>
<feature type="compositionally biased region" description="Pro residues" evidence="3">
    <location>
        <begin position="71"/>
        <end position="82"/>
    </location>
</feature>
<dbReference type="InterPro" id="IPR000277">
    <property type="entry name" value="Cys/Met-Metab_PyrdxlP-dep_enz"/>
</dbReference>
<feature type="compositionally biased region" description="Acidic residues" evidence="3">
    <location>
        <begin position="168"/>
        <end position="179"/>
    </location>
</feature>
<evidence type="ECO:0008006" key="10">
    <source>
        <dbReference type="Google" id="ProtNLM"/>
    </source>
</evidence>
<evidence type="ECO:0000259" key="7">
    <source>
        <dbReference type="Pfam" id="PF24589"/>
    </source>
</evidence>
<dbReference type="Pfam" id="PF24587">
    <property type="entry name" value="DUF7612"/>
    <property type="match status" value="1"/>
</dbReference>
<dbReference type="GO" id="GO:0030170">
    <property type="term" value="F:pyridoxal phosphate binding"/>
    <property type="evidence" value="ECO:0007669"/>
    <property type="project" value="InterPro"/>
</dbReference>
<dbReference type="InterPro" id="IPR056031">
    <property type="entry name" value="DUF7612"/>
</dbReference>
<dbReference type="Pfam" id="PF24586">
    <property type="entry name" value="DUF7611"/>
    <property type="match status" value="1"/>
</dbReference>
<feature type="region of interest" description="Disordered" evidence="3">
    <location>
        <begin position="1"/>
        <end position="222"/>
    </location>
</feature>
<feature type="domain" description="DUF7612" evidence="5">
    <location>
        <begin position="738"/>
        <end position="869"/>
    </location>
</feature>
<dbReference type="FunFam" id="3.90.1150.10:FF:000066">
    <property type="entry name" value="Putative cystathionine beta-lyase"/>
    <property type="match status" value="1"/>
</dbReference>
<evidence type="ECO:0000256" key="1">
    <source>
        <dbReference type="ARBA" id="ARBA00001933"/>
    </source>
</evidence>